<dbReference type="GO" id="GO:0016757">
    <property type="term" value="F:glycosyltransferase activity"/>
    <property type="evidence" value="ECO:0007669"/>
    <property type="project" value="UniProtKB-KW"/>
</dbReference>
<dbReference type="PANTHER" id="PTHR43179">
    <property type="entry name" value="RHAMNOSYLTRANSFERASE WBBL"/>
    <property type="match status" value="1"/>
</dbReference>
<keyword evidence="2" id="KW-0328">Glycosyltransferase</keyword>
<evidence type="ECO:0000256" key="2">
    <source>
        <dbReference type="ARBA" id="ARBA00022676"/>
    </source>
</evidence>
<evidence type="ECO:0000313" key="5">
    <source>
        <dbReference type="EMBL" id="SFC54129.1"/>
    </source>
</evidence>
<comment type="similarity">
    <text evidence="1">Belongs to the glycosyltransferase 2 family.</text>
</comment>
<dbReference type="STRING" id="927664.SAMN05421780_106191"/>
<dbReference type="OrthoDB" id="9771846at2"/>
<dbReference type="SUPFAM" id="SSF53448">
    <property type="entry name" value="Nucleotide-diphospho-sugar transferases"/>
    <property type="match status" value="1"/>
</dbReference>
<accession>A0A1I1JZL9</accession>
<dbReference type="RefSeq" id="WP_091512656.1">
    <property type="nucleotide sequence ID" value="NZ_FOLE01000006.1"/>
</dbReference>
<keyword evidence="3 5" id="KW-0808">Transferase</keyword>
<dbReference type="Proteomes" id="UP000199514">
    <property type="component" value="Unassembled WGS sequence"/>
</dbReference>
<evidence type="ECO:0000256" key="3">
    <source>
        <dbReference type="ARBA" id="ARBA00022679"/>
    </source>
</evidence>
<name>A0A1I1JZL9_9BACT</name>
<evidence type="ECO:0000256" key="1">
    <source>
        <dbReference type="ARBA" id="ARBA00006739"/>
    </source>
</evidence>
<gene>
    <name evidence="5" type="ORF">SAMN05421780_106191</name>
</gene>
<dbReference type="InterPro" id="IPR001173">
    <property type="entry name" value="Glyco_trans_2-like"/>
</dbReference>
<proteinExistence type="inferred from homology"/>
<dbReference type="AlphaFoldDB" id="A0A1I1JZL9"/>
<evidence type="ECO:0000259" key="4">
    <source>
        <dbReference type="Pfam" id="PF00535"/>
    </source>
</evidence>
<organism evidence="5 6">
    <name type="scientific">Flexibacter flexilis DSM 6793</name>
    <dbReference type="NCBI Taxonomy" id="927664"/>
    <lineage>
        <taxon>Bacteria</taxon>
        <taxon>Pseudomonadati</taxon>
        <taxon>Bacteroidota</taxon>
        <taxon>Cytophagia</taxon>
        <taxon>Cytophagales</taxon>
        <taxon>Flexibacteraceae</taxon>
        <taxon>Flexibacter</taxon>
    </lineage>
</organism>
<protein>
    <submittedName>
        <fullName evidence="5">Glycosyltransferase, GT2 family</fullName>
    </submittedName>
</protein>
<dbReference type="CDD" id="cd04186">
    <property type="entry name" value="GT_2_like_c"/>
    <property type="match status" value="1"/>
</dbReference>
<dbReference type="Pfam" id="PF00535">
    <property type="entry name" value="Glycos_transf_2"/>
    <property type="match status" value="1"/>
</dbReference>
<dbReference type="EMBL" id="FOLE01000006">
    <property type="protein sequence ID" value="SFC54129.1"/>
    <property type="molecule type" value="Genomic_DNA"/>
</dbReference>
<dbReference type="Gene3D" id="3.90.550.10">
    <property type="entry name" value="Spore Coat Polysaccharide Biosynthesis Protein SpsA, Chain A"/>
    <property type="match status" value="1"/>
</dbReference>
<feature type="domain" description="Glycosyltransferase 2-like" evidence="4">
    <location>
        <begin position="9"/>
        <end position="119"/>
    </location>
</feature>
<reference evidence="5 6" key="1">
    <citation type="submission" date="2016-10" db="EMBL/GenBank/DDBJ databases">
        <authorList>
            <person name="de Groot N.N."/>
        </authorList>
    </citation>
    <scope>NUCLEOTIDE SEQUENCE [LARGE SCALE GENOMIC DNA]</scope>
    <source>
        <strain evidence="5 6">DSM 6793</strain>
    </source>
</reference>
<keyword evidence="6" id="KW-1185">Reference proteome</keyword>
<sequence length="341" mass="38188">MEFVAPRVSVVILNWNGRKHLQEFMPSVVAHSPEAAIVVADNASTDDSVAFLQSHYPQVHIIQNSTNGGFSKGYNDALAHIDTEYAVLLNSDVAVTQGWLAPLLALMDSNTQIAACQPKIRAYLAQESFEYAGAAGGFVDKYGYPFCRGRLFDTLETDNHQYDDTTPVFWATGACMFVRLEVYKKLGGLDEAFFAHMEEIDLCWRMQNAGYQVFACGGSVVFHLGGGTLPKNNPRKTFLNFRNGIVLLFKNLPTASLFPIIFTRLVLDGVAGAKMFFSGQTKDTWAIIKAHFAFYGGLPHWIKARRHARQFAKQEAKRTAYSIVFEYFVKNKKTYSDLMRS</sequence>
<dbReference type="InterPro" id="IPR029044">
    <property type="entry name" value="Nucleotide-diphossugar_trans"/>
</dbReference>
<evidence type="ECO:0000313" key="6">
    <source>
        <dbReference type="Proteomes" id="UP000199514"/>
    </source>
</evidence>
<dbReference type="PANTHER" id="PTHR43179:SF12">
    <property type="entry name" value="GALACTOFURANOSYLTRANSFERASE GLFT2"/>
    <property type="match status" value="1"/>
</dbReference>